<dbReference type="GO" id="GO:0072659">
    <property type="term" value="P:protein localization to plasma membrane"/>
    <property type="evidence" value="ECO:0007669"/>
    <property type="project" value="TreeGrafter"/>
</dbReference>
<name>A0A8C7XLE7_9TELE</name>
<dbReference type="GO" id="GO:0046854">
    <property type="term" value="P:phosphatidylinositol phosphate biosynthetic process"/>
    <property type="evidence" value="ECO:0007669"/>
    <property type="project" value="TreeGrafter"/>
</dbReference>
<keyword evidence="2" id="KW-1185">Reference proteome</keyword>
<dbReference type="Proteomes" id="UP000694383">
    <property type="component" value="Unplaced"/>
</dbReference>
<dbReference type="InterPro" id="IPR019734">
    <property type="entry name" value="TPR_rpt"/>
</dbReference>
<reference evidence="1" key="2">
    <citation type="submission" date="2025-09" db="UniProtKB">
        <authorList>
            <consortium name="Ensembl"/>
        </authorList>
    </citation>
    <scope>IDENTIFICATION</scope>
</reference>
<dbReference type="SUPFAM" id="SSF48452">
    <property type="entry name" value="TPR-like"/>
    <property type="match status" value="1"/>
</dbReference>
<dbReference type="GeneTree" id="ENSGT00940000158638"/>
<reference evidence="1" key="1">
    <citation type="submission" date="2025-08" db="UniProtKB">
        <authorList>
            <consortium name="Ensembl"/>
        </authorList>
    </citation>
    <scope>IDENTIFICATION</scope>
</reference>
<proteinExistence type="predicted"/>
<organism evidence="1 2">
    <name type="scientific">Oryzias sinensis</name>
    <name type="common">Chinese medaka</name>
    <dbReference type="NCBI Taxonomy" id="183150"/>
    <lineage>
        <taxon>Eukaryota</taxon>
        <taxon>Metazoa</taxon>
        <taxon>Chordata</taxon>
        <taxon>Craniata</taxon>
        <taxon>Vertebrata</taxon>
        <taxon>Euteleostomi</taxon>
        <taxon>Actinopterygii</taxon>
        <taxon>Neopterygii</taxon>
        <taxon>Teleostei</taxon>
        <taxon>Neoteleostei</taxon>
        <taxon>Acanthomorphata</taxon>
        <taxon>Ovalentaria</taxon>
        <taxon>Atherinomorphae</taxon>
        <taxon>Beloniformes</taxon>
        <taxon>Adrianichthyidae</taxon>
        <taxon>Oryziinae</taxon>
        <taxon>Oryzias</taxon>
    </lineage>
</organism>
<accession>A0A8C7XLE7</accession>
<sequence length="339" mass="37162">MGEEAGEFLPRAYLALGLCFSRQASEGKKLLTKKSHTTGIETAHFFLVDPKDAKISLNLALQLAIVRQVSAAMEPLQAALSLHGDDLHSLHLLTLLLSAQKHHCHALETLNLALSQHPDNLNLLLTKVKLEEAMFGPAAALQTCEEMLQCWLSHHDVSSHSSPSVAVSRLDAALSEVSDMSSTRRHGPPHIWITLERVWLQAGELFMADCRFKEAQYCIAEAASLFPNSHSVLLQRGRLAELRGQPDDAKGHYDEALAIHPTGERVLGRLLVNTGRAHLAEKVLRDAVQFHSTSHEAWSGLGEALQALGSSQAPDCFLTALELEASCPIRPFTIIPREL</sequence>
<dbReference type="PANTHER" id="PTHR23083:SF475">
    <property type="entry name" value="TETRATRICOPEPTIDE REPEAT PROTEIN 7A"/>
    <property type="match status" value="1"/>
</dbReference>
<evidence type="ECO:0000313" key="1">
    <source>
        <dbReference type="Ensembl" id="ENSOSIP00000014993.1"/>
    </source>
</evidence>
<dbReference type="Ensembl" id="ENSOSIT00000015860.1">
    <property type="protein sequence ID" value="ENSOSIP00000014993.1"/>
    <property type="gene ID" value="ENSOSIG00000008421.1"/>
</dbReference>
<dbReference type="PANTHER" id="PTHR23083">
    <property type="entry name" value="TETRATRICOPEPTIDE REPEAT PROTEIN, TPR"/>
    <property type="match status" value="1"/>
</dbReference>
<dbReference type="Gene3D" id="1.25.40.10">
    <property type="entry name" value="Tetratricopeptide repeat domain"/>
    <property type="match status" value="3"/>
</dbReference>
<dbReference type="InterPro" id="IPR011990">
    <property type="entry name" value="TPR-like_helical_dom_sf"/>
</dbReference>
<dbReference type="GO" id="GO:0005886">
    <property type="term" value="C:plasma membrane"/>
    <property type="evidence" value="ECO:0007669"/>
    <property type="project" value="TreeGrafter"/>
</dbReference>
<dbReference type="AlphaFoldDB" id="A0A8C7XLE7"/>
<dbReference type="SMART" id="SM00028">
    <property type="entry name" value="TPR"/>
    <property type="match status" value="4"/>
</dbReference>
<protein>
    <submittedName>
        <fullName evidence="1">Tetratricopeptide repeat domain 7A</fullName>
    </submittedName>
</protein>
<dbReference type="InterPro" id="IPR051722">
    <property type="entry name" value="Endocytosis_PI4K-reg_protein"/>
</dbReference>
<evidence type="ECO:0000313" key="2">
    <source>
        <dbReference type="Proteomes" id="UP000694383"/>
    </source>
</evidence>